<dbReference type="Proteomes" id="UP000046392">
    <property type="component" value="Unplaced"/>
</dbReference>
<evidence type="ECO:0000256" key="4">
    <source>
        <dbReference type="ARBA" id="ARBA00022490"/>
    </source>
</evidence>
<evidence type="ECO:0000256" key="2">
    <source>
        <dbReference type="ARBA" id="ARBA00004186"/>
    </source>
</evidence>
<evidence type="ECO:0000256" key="5">
    <source>
        <dbReference type="ARBA" id="ARBA00022829"/>
    </source>
</evidence>
<feature type="region of interest" description="Disordered" evidence="8">
    <location>
        <begin position="260"/>
        <end position="292"/>
    </location>
</feature>
<dbReference type="GO" id="GO:0005634">
    <property type="term" value="C:nucleus"/>
    <property type="evidence" value="ECO:0007669"/>
    <property type="project" value="UniProtKB-SubCell"/>
</dbReference>
<evidence type="ECO:0000256" key="6">
    <source>
        <dbReference type="ARBA" id="ARBA00023212"/>
    </source>
</evidence>
<dbReference type="GO" id="GO:0007059">
    <property type="term" value="P:chromosome segregation"/>
    <property type="evidence" value="ECO:0007669"/>
    <property type="project" value="UniProtKB-KW"/>
</dbReference>
<feature type="region of interest" description="Disordered" evidence="8">
    <location>
        <begin position="210"/>
        <end position="237"/>
    </location>
</feature>
<dbReference type="GO" id="GO:0005819">
    <property type="term" value="C:spindle"/>
    <property type="evidence" value="ECO:0007669"/>
    <property type="project" value="UniProtKB-SubCell"/>
</dbReference>
<evidence type="ECO:0000256" key="8">
    <source>
        <dbReference type="SAM" id="MobiDB-lite"/>
    </source>
</evidence>
<comment type="similarity">
    <text evidence="3">Belongs to the INCENP family.</text>
</comment>
<dbReference type="AlphaFoldDB" id="A0A0N5BJI5"/>
<dbReference type="WBParaSite" id="SPAL_0000611100.1">
    <property type="protein sequence ID" value="SPAL_0000611100.1"/>
    <property type="gene ID" value="SPAL_0000611100"/>
</dbReference>
<dbReference type="STRING" id="174720.A0A0N5BJI5"/>
<feature type="region of interest" description="Disordered" evidence="8">
    <location>
        <begin position="322"/>
        <end position="351"/>
    </location>
</feature>
<accession>A0A0N5BJI5</accession>
<evidence type="ECO:0000256" key="7">
    <source>
        <dbReference type="ARBA" id="ARBA00023242"/>
    </source>
</evidence>
<protein>
    <submittedName>
        <fullName evidence="11">INCENP_ARK-bind domain-containing protein</fullName>
    </submittedName>
</protein>
<keyword evidence="7" id="KW-0539">Nucleus</keyword>
<dbReference type="PANTHER" id="PTHR13142">
    <property type="entry name" value="INNER CENTROMERE PROTEIN"/>
    <property type="match status" value="1"/>
</dbReference>
<evidence type="ECO:0000256" key="3">
    <source>
        <dbReference type="ARBA" id="ARBA00010042"/>
    </source>
</evidence>
<sequence>MAPRKRQRRHLKTTREEEGPNILISKLSGDDFVLEFTSVIFTNVIPEYEVMEDKVEELADIYDEKILDYYEAAQRMLKVQRDNIKDSVSQYNSEIKIPKTPKRGKNVSKIDKMHDTIETRKDRMKKNLFVNSYLTHNATGTSGRDMFATNKAGTIGFHKNVRNIPTTSQCILTTPNRNGDSADRAMLIARQGSSLLRADMKKQDLLKEKAEKAKREREEKARQVEERRRLKEQEREEMLREKKEKEERIKEFKSQTIKSGIPNDQCFKTPTSTVPYPQASSKNIKNKTPSQPMEAIETNTPMEKTIVDKSCEKSDLIYETPAATRKRKSASSCKSDSPFSPLRKNRRGCSPENVTPEVTFNCYKTDSLCPNTIEKNPIMEFEKKMKSVEVTDMFATTLMDSTTLNMSVTRNFEYEMTPDKVPLPSTVDDYNIADLSEGDGTDDEDCPRKVIPKWAHMEYLRPALKEQHKKFRSRPLREISNIFGKVHAFEVESIFRGKKYVRSSSAFWSSPPNNSKHGKAIYYQLNESVVDSSFFND</sequence>
<dbReference type="InterPro" id="IPR005635">
    <property type="entry name" value="Inner_centromere_prot_ARK-bd"/>
</dbReference>
<name>A0A0N5BJI5_STREA</name>
<reference evidence="11" key="1">
    <citation type="submission" date="2017-02" db="UniProtKB">
        <authorList>
            <consortium name="WormBaseParasite"/>
        </authorList>
    </citation>
    <scope>IDENTIFICATION</scope>
</reference>
<feature type="compositionally biased region" description="Polar residues" evidence="8">
    <location>
        <begin position="266"/>
        <end position="292"/>
    </location>
</feature>
<dbReference type="PANTHER" id="PTHR13142:SF1">
    <property type="entry name" value="INNER CENTROMERE PROTEIN"/>
    <property type="match status" value="1"/>
</dbReference>
<organism evidence="10 11">
    <name type="scientific">Strongyloides papillosus</name>
    <name type="common">Intestinal threadworm</name>
    <dbReference type="NCBI Taxonomy" id="174720"/>
    <lineage>
        <taxon>Eukaryota</taxon>
        <taxon>Metazoa</taxon>
        <taxon>Ecdysozoa</taxon>
        <taxon>Nematoda</taxon>
        <taxon>Chromadorea</taxon>
        <taxon>Rhabditida</taxon>
        <taxon>Tylenchina</taxon>
        <taxon>Panagrolaimomorpha</taxon>
        <taxon>Strongyloidoidea</taxon>
        <taxon>Strongyloididae</taxon>
        <taxon>Strongyloides</taxon>
    </lineage>
</organism>
<dbReference type="Pfam" id="PF03941">
    <property type="entry name" value="INCENP_ARK-bind"/>
    <property type="match status" value="1"/>
</dbReference>
<feature type="domain" description="Inner centromere protein ARK-binding" evidence="9">
    <location>
        <begin position="435"/>
        <end position="495"/>
    </location>
</feature>
<keyword evidence="4" id="KW-0963">Cytoplasm</keyword>
<keyword evidence="6" id="KW-0206">Cytoskeleton</keyword>
<evidence type="ECO:0000313" key="10">
    <source>
        <dbReference type="Proteomes" id="UP000046392"/>
    </source>
</evidence>
<proteinExistence type="inferred from homology"/>
<keyword evidence="10" id="KW-1185">Reference proteome</keyword>
<keyword evidence="5" id="KW-0159">Chromosome partition</keyword>
<evidence type="ECO:0000313" key="11">
    <source>
        <dbReference type="WBParaSite" id="SPAL_0000611100.1"/>
    </source>
</evidence>
<comment type="subcellular location">
    <subcellularLocation>
        <location evidence="2">Cytoplasm</location>
        <location evidence="2">Cytoskeleton</location>
        <location evidence="2">Spindle</location>
    </subcellularLocation>
    <subcellularLocation>
        <location evidence="1">Nucleus</location>
    </subcellularLocation>
</comment>
<evidence type="ECO:0000259" key="9">
    <source>
        <dbReference type="Pfam" id="PF03941"/>
    </source>
</evidence>
<evidence type="ECO:0000256" key="1">
    <source>
        <dbReference type="ARBA" id="ARBA00004123"/>
    </source>
</evidence>